<comment type="caution">
    <text evidence="2">The sequence shown here is derived from an EMBL/GenBank/DDBJ whole genome shotgun (WGS) entry which is preliminary data.</text>
</comment>
<evidence type="ECO:0000313" key="2">
    <source>
        <dbReference type="EMBL" id="GHH31464.1"/>
    </source>
</evidence>
<name>A0ABQ3M1P0_9PSEU</name>
<protein>
    <recommendedName>
        <fullName evidence="4">DUF2690 domain-containing protein</fullName>
    </recommendedName>
</protein>
<evidence type="ECO:0000313" key="3">
    <source>
        <dbReference type="Proteomes" id="UP000605568"/>
    </source>
</evidence>
<keyword evidence="3" id="KW-1185">Reference proteome</keyword>
<dbReference type="EMBL" id="BNAR01000001">
    <property type="protein sequence ID" value="GHH31464.1"/>
    <property type="molecule type" value="Genomic_DNA"/>
</dbReference>
<organism evidence="2 3">
    <name type="scientific">Lentzea cavernae</name>
    <dbReference type="NCBI Taxonomy" id="2020703"/>
    <lineage>
        <taxon>Bacteria</taxon>
        <taxon>Bacillati</taxon>
        <taxon>Actinomycetota</taxon>
        <taxon>Actinomycetes</taxon>
        <taxon>Pseudonocardiales</taxon>
        <taxon>Pseudonocardiaceae</taxon>
        <taxon>Lentzea</taxon>
    </lineage>
</organism>
<dbReference type="Proteomes" id="UP000605568">
    <property type="component" value="Unassembled WGS sequence"/>
</dbReference>
<feature type="signal peptide" evidence="1">
    <location>
        <begin position="1"/>
        <end position="19"/>
    </location>
</feature>
<evidence type="ECO:0008006" key="4">
    <source>
        <dbReference type="Google" id="ProtNLM"/>
    </source>
</evidence>
<reference evidence="3" key="1">
    <citation type="journal article" date="2019" name="Int. J. Syst. Evol. Microbiol.">
        <title>The Global Catalogue of Microorganisms (GCM) 10K type strain sequencing project: providing services to taxonomists for standard genome sequencing and annotation.</title>
        <authorList>
            <consortium name="The Broad Institute Genomics Platform"/>
            <consortium name="The Broad Institute Genome Sequencing Center for Infectious Disease"/>
            <person name="Wu L."/>
            <person name="Ma J."/>
        </authorList>
    </citation>
    <scope>NUCLEOTIDE SEQUENCE [LARGE SCALE GENOMIC DNA]</scope>
    <source>
        <strain evidence="3">CGMCC 4.7367</strain>
    </source>
</reference>
<evidence type="ECO:0000256" key="1">
    <source>
        <dbReference type="SAM" id="SignalP"/>
    </source>
</evidence>
<accession>A0ABQ3M1P0</accession>
<keyword evidence="1" id="KW-0732">Signal</keyword>
<feature type="chain" id="PRO_5047362305" description="DUF2690 domain-containing protein" evidence="1">
    <location>
        <begin position="20"/>
        <end position="145"/>
    </location>
</feature>
<sequence>MIVMSVAGIVIGGQVSAQAACNGAGCTGLDPQAQGCAATDLGGTYYLEPSSQRYSMVVRTSSACNARWARMIIDVNPCCFARELAVETQRLVGSTWVALDFRTVTIGAGQVGNFWTTMVANRSDDRVRVCNQIGTAGWVCGGWAS</sequence>
<proteinExistence type="predicted"/>
<gene>
    <name evidence="2" type="ORF">GCM10017774_11080</name>
</gene>